<accession>A0A9W8LU22</accession>
<evidence type="ECO:0008006" key="10">
    <source>
        <dbReference type="Google" id="ProtNLM"/>
    </source>
</evidence>
<dbReference type="EMBL" id="JANBUO010000354">
    <property type="protein sequence ID" value="KAJ2804846.1"/>
    <property type="molecule type" value="Genomic_DNA"/>
</dbReference>
<organism evidence="8 9">
    <name type="scientific">Coemansia guatemalensis</name>
    <dbReference type="NCBI Taxonomy" id="2761395"/>
    <lineage>
        <taxon>Eukaryota</taxon>
        <taxon>Fungi</taxon>
        <taxon>Fungi incertae sedis</taxon>
        <taxon>Zoopagomycota</taxon>
        <taxon>Kickxellomycotina</taxon>
        <taxon>Kickxellomycetes</taxon>
        <taxon>Kickxellales</taxon>
        <taxon>Kickxellaceae</taxon>
        <taxon>Coemansia</taxon>
    </lineage>
</organism>
<protein>
    <recommendedName>
        <fullName evidence="10">CT20-domain-containing protein</fullName>
    </recommendedName>
</protein>
<feature type="compositionally biased region" description="Acidic residues" evidence="7">
    <location>
        <begin position="111"/>
        <end position="123"/>
    </location>
</feature>
<comment type="caution">
    <text evidence="8">The sequence shown here is derived from an EMBL/GenBank/DDBJ whole genome shotgun (WGS) entry which is preliminary data.</text>
</comment>
<feature type="compositionally biased region" description="Polar residues" evidence="7">
    <location>
        <begin position="166"/>
        <end position="175"/>
    </location>
</feature>
<keyword evidence="6" id="KW-0539">Nucleus</keyword>
<dbReference type="GO" id="GO:0035267">
    <property type="term" value="C:NuA4 histone acetyltransferase complex"/>
    <property type="evidence" value="ECO:0007669"/>
    <property type="project" value="TreeGrafter"/>
</dbReference>
<feature type="region of interest" description="Disordered" evidence="7">
    <location>
        <begin position="204"/>
        <end position="293"/>
    </location>
</feature>
<evidence type="ECO:0000256" key="5">
    <source>
        <dbReference type="ARBA" id="ARBA00023163"/>
    </source>
</evidence>
<dbReference type="OrthoDB" id="5595141at2759"/>
<dbReference type="GO" id="GO:0005634">
    <property type="term" value="C:nucleus"/>
    <property type="evidence" value="ECO:0007669"/>
    <property type="project" value="UniProtKB-SubCell"/>
</dbReference>
<sequence>MATAGSAWTPESELALYLSMVGLRPIGIHKHFRLFNIYTRLQDRLGKSDISLSDVRSHIDTLFNIPLLDEIEDDYEDDEDSERSPGESATSNKPDKHAVEKKQSGRSDNNSESDEESNDGDSDEDRRKLESAGISNAETKGGAEGGDTVYIGGKAGLSSLIPPTSIGRTPDTSDPNFWRKANAEFSLPWSDFGTLMVERARLGVTEDKDDVYTEADAEAAGNVSDSTSVQKVESPESESRDAEVDMDHESNEEQTSPIGSRRRRGRSSTPVQRSRTKTTRSSVPSSRRRQRTR</sequence>
<evidence type="ECO:0000256" key="6">
    <source>
        <dbReference type="ARBA" id="ARBA00023242"/>
    </source>
</evidence>
<dbReference type="Proteomes" id="UP001140094">
    <property type="component" value="Unassembled WGS sequence"/>
</dbReference>
<keyword evidence="4" id="KW-0805">Transcription regulation</keyword>
<dbReference type="InterPro" id="IPR012423">
    <property type="entry name" value="Eaf7/MRGBP"/>
</dbReference>
<evidence type="ECO:0000313" key="9">
    <source>
        <dbReference type="Proteomes" id="UP001140094"/>
    </source>
</evidence>
<comment type="subcellular location">
    <subcellularLocation>
        <location evidence="1">Nucleus</location>
    </subcellularLocation>
</comment>
<evidence type="ECO:0000256" key="4">
    <source>
        <dbReference type="ARBA" id="ARBA00023015"/>
    </source>
</evidence>
<feature type="compositionally biased region" description="Acidic residues" evidence="7">
    <location>
        <begin position="207"/>
        <end position="217"/>
    </location>
</feature>
<keyword evidence="3" id="KW-0156">Chromatin regulator</keyword>
<evidence type="ECO:0000313" key="8">
    <source>
        <dbReference type="EMBL" id="KAJ2804846.1"/>
    </source>
</evidence>
<feature type="compositionally biased region" description="Basic and acidic residues" evidence="7">
    <location>
        <begin position="93"/>
        <end position="105"/>
    </location>
</feature>
<feature type="region of interest" description="Disordered" evidence="7">
    <location>
        <begin position="75"/>
        <end position="176"/>
    </location>
</feature>
<dbReference type="GO" id="GO:0006325">
    <property type="term" value="P:chromatin organization"/>
    <property type="evidence" value="ECO:0007669"/>
    <property type="project" value="UniProtKB-KW"/>
</dbReference>
<evidence type="ECO:0000256" key="3">
    <source>
        <dbReference type="ARBA" id="ARBA00022853"/>
    </source>
</evidence>
<keyword evidence="5" id="KW-0804">Transcription</keyword>
<name>A0A9W8LU22_9FUNG</name>
<proteinExistence type="inferred from homology"/>
<gene>
    <name evidence="8" type="ORF">H4R20_002344</name>
</gene>
<evidence type="ECO:0000256" key="1">
    <source>
        <dbReference type="ARBA" id="ARBA00004123"/>
    </source>
</evidence>
<dbReference type="PANTHER" id="PTHR13581">
    <property type="entry name" value="MRG-BINDING PROTEIN"/>
    <property type="match status" value="1"/>
</dbReference>
<dbReference type="PANTHER" id="PTHR13581:SF5">
    <property type="entry name" value="MRG_MORF4L-BINDING PROTEIN"/>
    <property type="match status" value="1"/>
</dbReference>
<evidence type="ECO:0000256" key="7">
    <source>
        <dbReference type="SAM" id="MobiDB-lite"/>
    </source>
</evidence>
<dbReference type="Pfam" id="PF07904">
    <property type="entry name" value="Eaf7"/>
    <property type="match status" value="1"/>
</dbReference>
<comment type="similarity">
    <text evidence="2">Belongs to the EAF7 family.</text>
</comment>
<evidence type="ECO:0000256" key="2">
    <source>
        <dbReference type="ARBA" id="ARBA00007117"/>
    </source>
</evidence>
<reference evidence="8" key="1">
    <citation type="submission" date="2022-07" db="EMBL/GenBank/DDBJ databases">
        <title>Phylogenomic reconstructions and comparative analyses of Kickxellomycotina fungi.</title>
        <authorList>
            <person name="Reynolds N.K."/>
            <person name="Stajich J.E."/>
            <person name="Barry K."/>
            <person name="Grigoriev I.V."/>
            <person name="Crous P."/>
            <person name="Smith M.E."/>
        </authorList>
    </citation>
    <scope>NUCLEOTIDE SEQUENCE</scope>
    <source>
        <strain evidence="8">NRRL 1565</strain>
    </source>
</reference>
<feature type="compositionally biased region" description="Basic and acidic residues" evidence="7">
    <location>
        <begin position="233"/>
        <end position="251"/>
    </location>
</feature>
<dbReference type="AlphaFoldDB" id="A0A9W8LU22"/>
<keyword evidence="9" id="KW-1185">Reference proteome</keyword>
<dbReference type="GO" id="GO:0006357">
    <property type="term" value="P:regulation of transcription by RNA polymerase II"/>
    <property type="evidence" value="ECO:0007669"/>
    <property type="project" value="TreeGrafter"/>
</dbReference>